<dbReference type="GO" id="GO:0003677">
    <property type="term" value="F:DNA binding"/>
    <property type="evidence" value="ECO:0007669"/>
    <property type="project" value="InterPro"/>
</dbReference>
<dbReference type="InterPro" id="IPR020847">
    <property type="entry name" value="AP_endonuclease_F1_BS"/>
</dbReference>
<evidence type="ECO:0000259" key="8">
    <source>
        <dbReference type="Pfam" id="PF03372"/>
    </source>
</evidence>
<dbReference type="PANTHER" id="PTHR43250:SF1">
    <property type="entry name" value="EXODEOXYRIBONUCLEASE III"/>
    <property type="match status" value="1"/>
</dbReference>
<keyword evidence="2 6" id="KW-0479">Metal-binding</keyword>
<comment type="cofactor">
    <cofactor evidence="6">
        <name>Mg(2+)</name>
        <dbReference type="ChEBI" id="CHEBI:18420"/>
    </cofactor>
    <cofactor evidence="6">
        <name>Mn(2+)</name>
        <dbReference type="ChEBI" id="CHEBI:29035"/>
    </cofactor>
    <text evidence="6">Probably binds two magnesium or manganese ions per subunit.</text>
</comment>
<feature type="binding site" evidence="6">
    <location>
        <position position="147"/>
    </location>
    <ligand>
        <name>Mg(2+)</name>
        <dbReference type="ChEBI" id="CHEBI:18420"/>
        <label>1</label>
    </ligand>
</feature>
<gene>
    <name evidence="9" type="ORF">FBY58_1335</name>
</gene>
<keyword evidence="6" id="KW-0464">Manganese</keyword>
<dbReference type="SUPFAM" id="SSF56219">
    <property type="entry name" value="DNase I-like"/>
    <property type="match status" value="1"/>
</dbReference>
<dbReference type="PROSITE" id="PS00726">
    <property type="entry name" value="AP_NUCLEASE_F1_1"/>
    <property type="match status" value="1"/>
</dbReference>
<dbReference type="AlphaFoldDB" id="A0A542W2B8"/>
<proteinExistence type="inferred from homology"/>
<dbReference type="InterPro" id="IPR005135">
    <property type="entry name" value="Endo/exonuclease/phosphatase"/>
</dbReference>
<organism evidence="9 10">
    <name type="scientific">Zymomonas mobilis</name>
    <dbReference type="NCBI Taxonomy" id="542"/>
    <lineage>
        <taxon>Bacteria</taxon>
        <taxon>Pseudomonadati</taxon>
        <taxon>Pseudomonadota</taxon>
        <taxon>Alphaproteobacteria</taxon>
        <taxon>Sphingomonadales</taxon>
        <taxon>Zymomonadaceae</taxon>
        <taxon>Zymomonas</taxon>
    </lineage>
</organism>
<feature type="active site" description="Proton donor/acceptor" evidence="5">
    <location>
        <position position="147"/>
    </location>
</feature>
<dbReference type="Gene3D" id="3.60.10.10">
    <property type="entry name" value="Endonuclease/exonuclease/phosphatase"/>
    <property type="match status" value="1"/>
</dbReference>
<feature type="site" description="Transition state stabilizer" evidence="7">
    <location>
        <position position="149"/>
    </location>
</feature>
<feature type="binding site" evidence="6">
    <location>
        <position position="149"/>
    </location>
    <ligand>
        <name>Mg(2+)</name>
        <dbReference type="ChEBI" id="CHEBI:18420"/>
        <label>1</label>
    </ligand>
</feature>
<evidence type="ECO:0000256" key="6">
    <source>
        <dbReference type="PIRSR" id="PIRSR604808-2"/>
    </source>
</evidence>
<evidence type="ECO:0000256" key="1">
    <source>
        <dbReference type="ARBA" id="ARBA00007092"/>
    </source>
</evidence>
<dbReference type="GO" id="GO:0006281">
    <property type="term" value="P:DNA repair"/>
    <property type="evidence" value="ECO:0007669"/>
    <property type="project" value="InterPro"/>
</dbReference>
<dbReference type="GO" id="GO:0008311">
    <property type="term" value="F:double-stranded DNA 3'-5' DNA exonuclease activity"/>
    <property type="evidence" value="ECO:0007669"/>
    <property type="project" value="InterPro"/>
</dbReference>
<evidence type="ECO:0000313" key="9">
    <source>
        <dbReference type="EMBL" id="TQL17732.1"/>
    </source>
</evidence>
<dbReference type="NCBIfam" id="TIGR00633">
    <property type="entry name" value="xth"/>
    <property type="match status" value="1"/>
</dbReference>
<evidence type="ECO:0000256" key="5">
    <source>
        <dbReference type="PIRSR" id="PIRSR604808-1"/>
    </source>
</evidence>
<dbReference type="GO" id="GO:0004519">
    <property type="term" value="F:endonuclease activity"/>
    <property type="evidence" value="ECO:0007669"/>
    <property type="project" value="InterPro"/>
</dbReference>
<evidence type="ECO:0000256" key="2">
    <source>
        <dbReference type="ARBA" id="ARBA00022723"/>
    </source>
</evidence>
<dbReference type="GO" id="GO:0046872">
    <property type="term" value="F:metal ion binding"/>
    <property type="evidence" value="ECO:0007669"/>
    <property type="project" value="UniProtKB-KW"/>
</dbReference>
<feature type="binding site" evidence="6">
    <location>
        <position position="35"/>
    </location>
    <ligand>
        <name>Mg(2+)</name>
        <dbReference type="ChEBI" id="CHEBI:18420"/>
        <label>1</label>
    </ligand>
</feature>
<dbReference type="InterPro" id="IPR036691">
    <property type="entry name" value="Endo/exonu/phosph_ase_sf"/>
</dbReference>
<comment type="similarity">
    <text evidence="1">Belongs to the DNA repair enzymes AP/ExoA family.</text>
</comment>
<feature type="binding site" evidence="6">
    <location>
        <position position="250"/>
    </location>
    <ligand>
        <name>Mg(2+)</name>
        <dbReference type="ChEBI" id="CHEBI:18420"/>
        <label>1</label>
    </ligand>
</feature>
<dbReference type="InterPro" id="IPR037493">
    <property type="entry name" value="ExoIII-like"/>
</dbReference>
<feature type="active site" description="Proton acceptor" evidence="5">
    <location>
        <position position="250"/>
    </location>
</feature>
<keyword evidence="3" id="KW-0378">Hydrolase</keyword>
<feature type="binding site" evidence="6">
    <location>
        <position position="249"/>
    </location>
    <ligand>
        <name>Mg(2+)</name>
        <dbReference type="ChEBI" id="CHEBI:18420"/>
        <label>1</label>
    </ligand>
</feature>
<dbReference type="PROSITE" id="PS51435">
    <property type="entry name" value="AP_NUCLEASE_F1_4"/>
    <property type="match status" value="1"/>
</dbReference>
<protein>
    <submittedName>
        <fullName evidence="9">Exodeoxyribonuclease III</fullName>
    </submittedName>
</protein>
<dbReference type="InterPro" id="IPR004808">
    <property type="entry name" value="AP_endonuc_1"/>
</dbReference>
<dbReference type="NCBIfam" id="TIGR00195">
    <property type="entry name" value="exoDNase_III"/>
    <property type="match status" value="1"/>
</dbReference>
<evidence type="ECO:0000256" key="7">
    <source>
        <dbReference type="PIRSR" id="PIRSR604808-3"/>
    </source>
</evidence>
<feature type="active site" evidence="5">
    <location>
        <position position="106"/>
    </location>
</feature>
<accession>A0A542W2B8</accession>
<evidence type="ECO:0000256" key="4">
    <source>
        <dbReference type="ARBA" id="ARBA00022842"/>
    </source>
</evidence>
<feature type="domain" description="Endonuclease/exonuclease/phosphatase" evidence="8">
    <location>
        <begin position="5"/>
        <end position="250"/>
    </location>
</feature>
<dbReference type="CDD" id="cd09086">
    <property type="entry name" value="ExoIII-like_AP-endo"/>
    <property type="match status" value="1"/>
</dbReference>
<name>A0A542W2B8_ZYMMB</name>
<dbReference type="Pfam" id="PF03372">
    <property type="entry name" value="Exo_endo_phos"/>
    <property type="match status" value="1"/>
</dbReference>
<dbReference type="OrthoDB" id="9803914at2"/>
<keyword evidence="4 6" id="KW-0460">Magnesium</keyword>
<dbReference type="EMBL" id="VFOF01000001">
    <property type="protein sequence ID" value="TQL17732.1"/>
    <property type="molecule type" value="Genomic_DNA"/>
</dbReference>
<evidence type="ECO:0000313" key="10">
    <source>
        <dbReference type="Proteomes" id="UP000316887"/>
    </source>
</evidence>
<comment type="caution">
    <text evidence="9">The sequence shown here is derived from an EMBL/GenBank/DDBJ whole genome shotgun (WGS) entry which is preliminary data.</text>
</comment>
<dbReference type="RefSeq" id="WP_141920085.1">
    <property type="nucleotide sequence ID" value="NZ_VFOF01000001.1"/>
</dbReference>
<feature type="site" description="Important for catalytic activity" evidence="7">
    <location>
        <position position="220"/>
    </location>
</feature>
<dbReference type="PANTHER" id="PTHR43250">
    <property type="entry name" value="EXODEOXYRIBONUCLEASE III"/>
    <property type="match status" value="1"/>
</dbReference>
<sequence length="261" mass="29977">MLKIASFNVNGINARLPRLVEWLEKFQPDIVCLQELKADDTRFPKEEIEKTGYHCLFHGQKAYNGVAILSKEKPKLIRTHLLNDPDLDQSRYIEVEVNNLTIASLYLPNGNPLNSPKYDYKLAWFNAFLAHAQSLWNAEKPVILAGDYNVVPSFDVKDIRNAAVLVDNALLAPESLSYWRRLLATGWTDSLRVRHPSEPLYSFWDYQAQSWPRDEGMRIDHILLTPSLADRLIDAGVDRQVRGQEKASDHAPVWIKLEDQK</sequence>
<dbReference type="Proteomes" id="UP000316887">
    <property type="component" value="Unassembled WGS sequence"/>
</dbReference>
<reference evidence="9 10" key="1">
    <citation type="submission" date="2019-06" db="EMBL/GenBank/DDBJ databases">
        <title>Genome sequencing of Zymomonas mobilis strains for genetic engineering and biofuel applications.</title>
        <authorList>
            <person name="Teravest M."/>
        </authorList>
    </citation>
    <scope>NUCLEOTIDE SEQUENCE [LARGE SCALE GENOMIC DNA]</scope>
    <source>
        <strain evidence="9 10">AN0101</strain>
    </source>
</reference>
<feature type="site" description="Interaction with DNA substrate" evidence="7">
    <location>
        <position position="250"/>
    </location>
</feature>
<evidence type="ECO:0000256" key="3">
    <source>
        <dbReference type="ARBA" id="ARBA00022801"/>
    </source>
</evidence>
<feature type="binding site" evidence="6">
    <location>
        <position position="8"/>
    </location>
    <ligand>
        <name>Mg(2+)</name>
        <dbReference type="ChEBI" id="CHEBI:18420"/>
        <label>1</label>
    </ligand>
</feature>